<dbReference type="Pfam" id="PF03140">
    <property type="entry name" value="DUF247"/>
    <property type="match status" value="1"/>
</dbReference>
<organism evidence="1 2">
    <name type="scientific">Camellia sinensis var. sinensis</name>
    <name type="common">China tea</name>
    <dbReference type="NCBI Taxonomy" id="542762"/>
    <lineage>
        <taxon>Eukaryota</taxon>
        <taxon>Viridiplantae</taxon>
        <taxon>Streptophyta</taxon>
        <taxon>Embryophyta</taxon>
        <taxon>Tracheophyta</taxon>
        <taxon>Spermatophyta</taxon>
        <taxon>Magnoliopsida</taxon>
        <taxon>eudicotyledons</taxon>
        <taxon>Gunneridae</taxon>
        <taxon>Pentapetalae</taxon>
        <taxon>asterids</taxon>
        <taxon>Ericales</taxon>
        <taxon>Theaceae</taxon>
        <taxon>Camellia</taxon>
    </lineage>
</organism>
<evidence type="ECO:0000313" key="2">
    <source>
        <dbReference type="Proteomes" id="UP000306102"/>
    </source>
</evidence>
<dbReference type="STRING" id="542762.A0A4V6RY01"/>
<protein>
    <submittedName>
        <fullName evidence="1">Uncharacterized protein</fullName>
    </submittedName>
</protein>
<comment type="caution">
    <text evidence="1">The sequence shown here is derived from an EMBL/GenBank/DDBJ whole genome shotgun (WGS) entry which is preliminary data.</text>
</comment>
<proteinExistence type="predicted"/>
<gene>
    <name evidence="1" type="ORF">TEA_022280</name>
</gene>
<dbReference type="Proteomes" id="UP000306102">
    <property type="component" value="Unassembled WGS sequence"/>
</dbReference>
<name>A0A4V6RY01_CAMSN</name>
<reference evidence="1 2" key="1">
    <citation type="journal article" date="2018" name="Proc. Natl. Acad. Sci. U.S.A.">
        <title>Draft genome sequence of Camellia sinensis var. sinensis provides insights into the evolution of the tea genome and tea quality.</title>
        <authorList>
            <person name="Wei C."/>
            <person name="Yang H."/>
            <person name="Wang S."/>
            <person name="Zhao J."/>
            <person name="Liu C."/>
            <person name="Gao L."/>
            <person name="Xia E."/>
            <person name="Lu Y."/>
            <person name="Tai Y."/>
            <person name="She G."/>
            <person name="Sun J."/>
            <person name="Cao H."/>
            <person name="Tong W."/>
            <person name="Gao Q."/>
            <person name="Li Y."/>
            <person name="Deng W."/>
            <person name="Jiang X."/>
            <person name="Wang W."/>
            <person name="Chen Q."/>
            <person name="Zhang S."/>
            <person name="Li H."/>
            <person name="Wu J."/>
            <person name="Wang P."/>
            <person name="Li P."/>
            <person name="Shi C."/>
            <person name="Zheng F."/>
            <person name="Jian J."/>
            <person name="Huang B."/>
            <person name="Shan D."/>
            <person name="Shi M."/>
            <person name="Fang C."/>
            <person name="Yue Y."/>
            <person name="Li F."/>
            <person name="Li D."/>
            <person name="Wei S."/>
            <person name="Han B."/>
            <person name="Jiang C."/>
            <person name="Yin Y."/>
            <person name="Xia T."/>
            <person name="Zhang Z."/>
            <person name="Bennetzen J.L."/>
            <person name="Zhao S."/>
            <person name="Wan X."/>
        </authorList>
    </citation>
    <scope>NUCLEOTIDE SEQUENCE [LARGE SCALE GENOMIC DNA]</scope>
    <source>
        <strain evidence="2">cv. Shuchazao</strain>
        <tissue evidence="1">Leaf</tissue>
    </source>
</reference>
<evidence type="ECO:0000313" key="1">
    <source>
        <dbReference type="EMBL" id="THF94746.1"/>
    </source>
</evidence>
<dbReference type="InterPro" id="IPR004158">
    <property type="entry name" value="DUF247_pln"/>
</dbReference>
<dbReference type="AlphaFoldDB" id="A0A4V6RY01"/>
<keyword evidence="2" id="KW-1185">Reference proteome</keyword>
<dbReference type="EMBL" id="SDRB02013524">
    <property type="protein sequence ID" value="THF94746.1"/>
    <property type="molecule type" value="Genomic_DNA"/>
</dbReference>
<accession>A0A4V6RY01</accession>
<sequence>MAIPYQTDTEVGHPWRIILIQNDTFNLGFIVASKMAESIGRTSSSAFRARSKPRDNEVWMPKECCTAWMPKECCTVCSGFGVVVPYFSDARGESRSGSINSLKPKIQKVQPMLREVESNKKCYDPWVVSIGPCHHGKPELEACERIKIRLARLYLKDSSKETVHELYKEVVNVAGEARNAMLRA</sequence>